<dbReference type="Proteomes" id="UP000663852">
    <property type="component" value="Unassembled WGS sequence"/>
</dbReference>
<evidence type="ECO:0000256" key="4">
    <source>
        <dbReference type="SAM" id="SignalP"/>
    </source>
</evidence>
<dbReference type="InterPro" id="IPR044993">
    <property type="entry name" value="BXL"/>
</dbReference>
<proteinExistence type="predicted"/>
<dbReference type="InterPro" id="IPR036962">
    <property type="entry name" value="Glyco_hydro_3_N_sf"/>
</dbReference>
<keyword evidence="1 4" id="KW-0732">Signal</keyword>
<dbReference type="EMBL" id="CAJNOJ010000033">
    <property type="protein sequence ID" value="CAF0901380.1"/>
    <property type="molecule type" value="Genomic_DNA"/>
</dbReference>
<dbReference type="Gene3D" id="3.40.50.1700">
    <property type="entry name" value="Glycoside hydrolase family 3 C-terminal domain"/>
    <property type="match status" value="1"/>
</dbReference>
<evidence type="ECO:0000313" key="7">
    <source>
        <dbReference type="EMBL" id="CAF0901380.1"/>
    </source>
</evidence>
<dbReference type="PANTHER" id="PTHR42721:SF42">
    <property type="entry name" value="FIBRONECTIN TYPE III-LIKE DOMAIN-CONTAINING PROTEIN"/>
    <property type="match status" value="1"/>
</dbReference>
<accession>A0A813ZNX5</accession>
<dbReference type="AlphaFoldDB" id="A0A813ZNX5"/>
<dbReference type="InterPro" id="IPR013783">
    <property type="entry name" value="Ig-like_fold"/>
</dbReference>
<feature type="signal peptide" evidence="4">
    <location>
        <begin position="1"/>
        <end position="16"/>
    </location>
</feature>
<dbReference type="SUPFAM" id="SSF52279">
    <property type="entry name" value="Beta-D-glucan exohydrolase, C-terminal domain"/>
    <property type="match status" value="1"/>
</dbReference>
<dbReference type="InterPro" id="IPR036881">
    <property type="entry name" value="Glyco_hydro_3_C_sf"/>
</dbReference>
<protein>
    <recommendedName>
        <fullName evidence="9">Fibronectin type III-like domain-containing protein</fullName>
    </recommendedName>
</protein>
<feature type="domain" description="Glycoside hydrolase family 3 C-terminal" evidence="6">
    <location>
        <begin position="388"/>
        <end position="620"/>
    </location>
</feature>
<dbReference type="GO" id="GO:0045493">
    <property type="term" value="P:xylan catabolic process"/>
    <property type="evidence" value="ECO:0007669"/>
    <property type="project" value="InterPro"/>
</dbReference>
<dbReference type="SUPFAM" id="SSF51445">
    <property type="entry name" value="(Trans)glycosidases"/>
    <property type="match status" value="1"/>
</dbReference>
<evidence type="ECO:0008006" key="9">
    <source>
        <dbReference type="Google" id="ProtNLM"/>
    </source>
</evidence>
<evidence type="ECO:0000259" key="6">
    <source>
        <dbReference type="Pfam" id="PF01915"/>
    </source>
</evidence>
<comment type="caution">
    <text evidence="7">The sequence shown here is derived from an EMBL/GenBank/DDBJ whole genome shotgun (WGS) entry which is preliminary data.</text>
</comment>
<evidence type="ECO:0000313" key="8">
    <source>
        <dbReference type="Proteomes" id="UP000663852"/>
    </source>
</evidence>
<sequence>MASFFLFLLIVRLVHESKETAAGDIFPFRNVSLDWSVRVDDLVSRLTAHEIIDQMAYGGGWDAGVTPPIPRLSILPYSWGTECLRGDVSENSTGFPQAINLATTWNKQLVKAVANATAYEVHAHYNLFTKEGLYGVHRGLSCFSPVVNIMRHPLWGRGQETYGECPYLTGMFAIYFVHGLQGPSTARYLNTNAGCKHFDSHNGPENIPVSRFSFDAQLSEYDWRSTFLPAFHACVNAGSYGIMCSYNSINGIPSCANNRLLTDILRQGMNFTGYVVADDDALVSIHTDHHYVQTNEDAAIVALQAGVNLELSDSPEATMFELLHQAYDEGKINNQTLIQRVKPLMYTRMRLGEFDPLEMNDYNKIPMNIIQCESHRNLARQTALQSFVLLKNHGNFLPIRNPSVFRNVLFLGPMSNNPVQQYGDYSPIVDPYYVTTPLSSLQDSFANTSYNEACLDGARCLKYNQTDIIHYLKSNRFDLIILSLGTGPDIESEGNDRATMNLPNNQLQLLQDLLNTIDPMQTKILFLTISGTPVDIQLAEQSNQIQAIIHLGFAAQELGEALKMAIIGDGASKFGRLPYTWPKKLSDLPGDLTRYDMTSGFTYRYSNVEPLYSFGYGLSYSNFSYFDLRFNATTIKPGDGLTIYFNVKNTGERTSDEVVQIYLSISLKNTSLANVSRAQLVDFERLSDITPQQTVPYQAIIRPEQMAVYVDGKGFMILPATLRFQIGSFLQPYLSGNVTIDGTEYSVGQYISYASL</sequence>
<reference evidence="7" key="1">
    <citation type="submission" date="2021-02" db="EMBL/GenBank/DDBJ databases">
        <authorList>
            <person name="Nowell W R."/>
        </authorList>
    </citation>
    <scope>NUCLEOTIDE SEQUENCE</scope>
</reference>
<gene>
    <name evidence="7" type="ORF">EDS130_LOCUS9799</name>
</gene>
<keyword evidence="3" id="KW-0326">Glycosidase</keyword>
<dbReference type="GO" id="GO:0031222">
    <property type="term" value="P:arabinan catabolic process"/>
    <property type="evidence" value="ECO:0007669"/>
    <property type="project" value="TreeGrafter"/>
</dbReference>
<evidence type="ECO:0000256" key="2">
    <source>
        <dbReference type="ARBA" id="ARBA00022801"/>
    </source>
</evidence>
<feature type="chain" id="PRO_5033006891" description="Fibronectin type III-like domain-containing protein" evidence="4">
    <location>
        <begin position="17"/>
        <end position="756"/>
    </location>
</feature>
<feature type="domain" description="Glycoside hydrolase family 3 N-terminal" evidence="5">
    <location>
        <begin position="75"/>
        <end position="342"/>
    </location>
</feature>
<dbReference type="Pfam" id="PF00933">
    <property type="entry name" value="Glyco_hydro_3"/>
    <property type="match status" value="1"/>
</dbReference>
<name>A0A813ZNX5_ADIRI</name>
<evidence type="ECO:0000256" key="3">
    <source>
        <dbReference type="ARBA" id="ARBA00023295"/>
    </source>
</evidence>
<dbReference type="Gene3D" id="2.60.40.10">
    <property type="entry name" value="Immunoglobulins"/>
    <property type="match status" value="1"/>
</dbReference>
<dbReference type="Pfam" id="PF01915">
    <property type="entry name" value="Glyco_hydro_3_C"/>
    <property type="match status" value="1"/>
</dbReference>
<keyword evidence="2" id="KW-0378">Hydrolase</keyword>
<dbReference type="PRINTS" id="PR00133">
    <property type="entry name" value="GLHYDRLASE3"/>
</dbReference>
<evidence type="ECO:0000256" key="1">
    <source>
        <dbReference type="ARBA" id="ARBA00022729"/>
    </source>
</evidence>
<dbReference type="Gene3D" id="3.20.20.300">
    <property type="entry name" value="Glycoside hydrolase, family 3, N-terminal domain"/>
    <property type="match status" value="1"/>
</dbReference>
<dbReference type="OrthoDB" id="47059at2759"/>
<dbReference type="InterPro" id="IPR002772">
    <property type="entry name" value="Glyco_hydro_3_C"/>
</dbReference>
<dbReference type="InterPro" id="IPR017853">
    <property type="entry name" value="GH"/>
</dbReference>
<dbReference type="GO" id="GO:0009044">
    <property type="term" value="F:xylan 1,4-beta-xylosidase activity"/>
    <property type="evidence" value="ECO:0007669"/>
    <property type="project" value="InterPro"/>
</dbReference>
<evidence type="ECO:0000259" key="5">
    <source>
        <dbReference type="Pfam" id="PF00933"/>
    </source>
</evidence>
<dbReference type="GO" id="GO:0046556">
    <property type="term" value="F:alpha-L-arabinofuranosidase activity"/>
    <property type="evidence" value="ECO:0007669"/>
    <property type="project" value="TreeGrafter"/>
</dbReference>
<organism evidence="7 8">
    <name type="scientific">Adineta ricciae</name>
    <name type="common">Rotifer</name>
    <dbReference type="NCBI Taxonomy" id="249248"/>
    <lineage>
        <taxon>Eukaryota</taxon>
        <taxon>Metazoa</taxon>
        <taxon>Spiralia</taxon>
        <taxon>Gnathifera</taxon>
        <taxon>Rotifera</taxon>
        <taxon>Eurotatoria</taxon>
        <taxon>Bdelloidea</taxon>
        <taxon>Adinetida</taxon>
        <taxon>Adinetidae</taxon>
        <taxon>Adineta</taxon>
    </lineage>
</organism>
<dbReference type="PANTHER" id="PTHR42721">
    <property type="entry name" value="SUGAR HYDROLASE-RELATED"/>
    <property type="match status" value="1"/>
</dbReference>
<dbReference type="InterPro" id="IPR001764">
    <property type="entry name" value="Glyco_hydro_3_N"/>
</dbReference>